<reference evidence="1 2" key="1">
    <citation type="submission" date="2015-06" db="EMBL/GenBank/DDBJ databases">
        <title>Draft genome sequence of an Alphaproteobacteria species associated to the Mediterranean sponge Oscarella lobularis.</title>
        <authorList>
            <person name="Jourda C."/>
            <person name="Santini S."/>
            <person name="Claverie J.-M."/>
        </authorList>
    </citation>
    <scope>NUCLEOTIDE SEQUENCE [LARGE SCALE GENOMIC DNA]</scope>
    <source>
        <strain evidence="1">IGS</strain>
    </source>
</reference>
<dbReference type="OrthoDB" id="7777568at2"/>
<name>A0A0J9EBJ2_9RHOB</name>
<evidence type="ECO:0008006" key="3">
    <source>
        <dbReference type="Google" id="ProtNLM"/>
    </source>
</evidence>
<sequence length="129" mass="14475">MLCDVILPLIWLTFCQTDETLAAYAGRDRVFRLAEMQDRPVDEAVTLRFPARKTLELRTTCGQMAGRITAPLPWFALSLERGKDQDCDARALHDNLYNLINGMHLAEIAGDTILLQDDHGATLLFRAGD</sequence>
<dbReference type="PATRIC" id="fig|1675527.3.peg.4246"/>
<evidence type="ECO:0000313" key="1">
    <source>
        <dbReference type="EMBL" id="KMW59069.1"/>
    </source>
</evidence>
<dbReference type="AlphaFoldDB" id="A0A0J9EBJ2"/>
<dbReference type="Proteomes" id="UP000037178">
    <property type="component" value="Unassembled WGS sequence"/>
</dbReference>
<gene>
    <name evidence="1" type="ORF">AIOL_004050</name>
</gene>
<accession>A0A0J9EBJ2</accession>
<dbReference type="EMBL" id="LFTY01000002">
    <property type="protein sequence ID" value="KMW59069.1"/>
    <property type="molecule type" value="Genomic_DNA"/>
</dbReference>
<dbReference type="RefSeq" id="WP_049644602.1">
    <property type="nucleotide sequence ID" value="NZ_LFTY01000002.1"/>
</dbReference>
<evidence type="ECO:0000313" key="2">
    <source>
        <dbReference type="Proteomes" id="UP000037178"/>
    </source>
</evidence>
<keyword evidence="2" id="KW-1185">Reference proteome</keyword>
<proteinExistence type="predicted"/>
<dbReference type="STRING" id="1675527.AIOL_004050"/>
<organism evidence="1 2">
    <name type="scientific">Candidatus Rhodobacter oscarellae</name>
    <dbReference type="NCBI Taxonomy" id="1675527"/>
    <lineage>
        <taxon>Bacteria</taxon>
        <taxon>Pseudomonadati</taxon>
        <taxon>Pseudomonadota</taxon>
        <taxon>Alphaproteobacteria</taxon>
        <taxon>Rhodobacterales</taxon>
        <taxon>Rhodobacter group</taxon>
        <taxon>Rhodobacter</taxon>
    </lineage>
</organism>
<comment type="caution">
    <text evidence="1">The sequence shown here is derived from an EMBL/GenBank/DDBJ whole genome shotgun (WGS) entry which is preliminary data.</text>
</comment>
<protein>
    <recommendedName>
        <fullName evidence="3">DUF306 domain-containing protein</fullName>
    </recommendedName>
</protein>